<dbReference type="GO" id="GO:0005886">
    <property type="term" value="C:plasma membrane"/>
    <property type="evidence" value="ECO:0007669"/>
    <property type="project" value="UniProtKB-SubCell"/>
</dbReference>
<keyword evidence="5" id="KW-0067">ATP-binding</keyword>
<keyword evidence="3" id="KW-0813">Transport</keyword>
<protein>
    <submittedName>
        <fullName evidence="8">ABC transporter</fullName>
    </submittedName>
</protein>
<dbReference type="SUPFAM" id="SSF52540">
    <property type="entry name" value="P-loop containing nucleoside triphosphate hydrolases"/>
    <property type="match status" value="1"/>
</dbReference>
<reference evidence="8 9" key="1">
    <citation type="journal article" date="2019" name="Emerg. Microbes Infect.">
        <title>Comprehensive subspecies identification of 175 nontuberculous mycobacteria species based on 7547 genomic profiles.</title>
        <authorList>
            <person name="Matsumoto Y."/>
            <person name="Kinjo T."/>
            <person name="Motooka D."/>
            <person name="Nabeya D."/>
            <person name="Jung N."/>
            <person name="Uechi K."/>
            <person name="Horii T."/>
            <person name="Iida T."/>
            <person name="Fujita J."/>
            <person name="Nakamura S."/>
        </authorList>
    </citation>
    <scope>NUCLEOTIDE SEQUENCE [LARGE SCALE GENOMIC DNA]</scope>
    <source>
        <strain evidence="8 9">JCM 12404</strain>
    </source>
</reference>
<evidence type="ECO:0000256" key="3">
    <source>
        <dbReference type="ARBA" id="ARBA00022448"/>
    </source>
</evidence>
<evidence type="ECO:0000256" key="6">
    <source>
        <dbReference type="ARBA" id="ARBA00023251"/>
    </source>
</evidence>
<keyword evidence="9" id="KW-1185">Reference proteome</keyword>
<dbReference type="SMART" id="SM00382">
    <property type="entry name" value="AAA"/>
    <property type="match status" value="1"/>
</dbReference>
<feature type="domain" description="ABC transporter" evidence="7">
    <location>
        <begin position="10"/>
        <end position="239"/>
    </location>
</feature>
<dbReference type="RefSeq" id="WP_163776765.1">
    <property type="nucleotide sequence ID" value="NZ_AP022569.1"/>
</dbReference>
<dbReference type="InterPro" id="IPR027417">
    <property type="entry name" value="P-loop_NTPase"/>
</dbReference>
<dbReference type="Pfam" id="PF00005">
    <property type="entry name" value="ABC_tran"/>
    <property type="match status" value="1"/>
</dbReference>
<comment type="subcellular location">
    <subcellularLocation>
        <location evidence="1">Cell membrane</location>
        <topology evidence="1">Peripheral membrane protein</topology>
    </subcellularLocation>
</comment>
<dbReference type="InterPro" id="IPR003439">
    <property type="entry name" value="ABC_transporter-like_ATP-bd"/>
</dbReference>
<dbReference type="InterPro" id="IPR017871">
    <property type="entry name" value="ABC_transporter-like_CS"/>
</dbReference>
<organism evidence="8 9">
    <name type="scientific">Mycobacterium cookii</name>
    <dbReference type="NCBI Taxonomy" id="1775"/>
    <lineage>
        <taxon>Bacteria</taxon>
        <taxon>Bacillati</taxon>
        <taxon>Actinomycetota</taxon>
        <taxon>Actinomycetes</taxon>
        <taxon>Mycobacteriales</taxon>
        <taxon>Mycobacteriaceae</taxon>
        <taxon>Mycobacterium</taxon>
    </lineage>
</organism>
<dbReference type="AlphaFoldDB" id="A0A7I7KX41"/>
<dbReference type="PROSITE" id="PS00211">
    <property type="entry name" value="ABC_TRANSPORTER_1"/>
    <property type="match status" value="1"/>
</dbReference>
<accession>A0A7I7KX41</accession>
<dbReference type="PANTHER" id="PTHR42711">
    <property type="entry name" value="ABC TRANSPORTER ATP-BINDING PROTEIN"/>
    <property type="match status" value="1"/>
</dbReference>
<name>A0A7I7KX41_9MYCO</name>
<dbReference type="InterPro" id="IPR050763">
    <property type="entry name" value="ABC_transporter_ATP-binding"/>
</dbReference>
<evidence type="ECO:0000259" key="7">
    <source>
        <dbReference type="PROSITE" id="PS50893"/>
    </source>
</evidence>
<evidence type="ECO:0000256" key="5">
    <source>
        <dbReference type="ARBA" id="ARBA00022840"/>
    </source>
</evidence>
<comment type="similarity">
    <text evidence="2">Belongs to the ABC transporter superfamily.</text>
</comment>
<proteinExistence type="inferred from homology"/>
<dbReference type="GO" id="GO:0046677">
    <property type="term" value="P:response to antibiotic"/>
    <property type="evidence" value="ECO:0007669"/>
    <property type="project" value="UniProtKB-KW"/>
</dbReference>
<dbReference type="InterPro" id="IPR003593">
    <property type="entry name" value="AAA+_ATPase"/>
</dbReference>
<evidence type="ECO:0000256" key="4">
    <source>
        <dbReference type="ARBA" id="ARBA00022741"/>
    </source>
</evidence>
<dbReference type="PROSITE" id="PS50893">
    <property type="entry name" value="ABC_TRANSPORTER_2"/>
    <property type="match status" value="1"/>
</dbReference>
<dbReference type="GO" id="GO:0016887">
    <property type="term" value="F:ATP hydrolysis activity"/>
    <property type="evidence" value="ECO:0007669"/>
    <property type="project" value="InterPro"/>
</dbReference>
<keyword evidence="6" id="KW-0046">Antibiotic resistance</keyword>
<evidence type="ECO:0000313" key="8">
    <source>
        <dbReference type="EMBL" id="BBX46645.1"/>
    </source>
</evidence>
<dbReference type="KEGG" id="mcoo:MCOO_26600"/>
<evidence type="ECO:0000256" key="2">
    <source>
        <dbReference type="ARBA" id="ARBA00005417"/>
    </source>
</evidence>
<evidence type="ECO:0000256" key="1">
    <source>
        <dbReference type="ARBA" id="ARBA00004202"/>
    </source>
</evidence>
<dbReference type="Proteomes" id="UP000465866">
    <property type="component" value="Chromosome"/>
</dbReference>
<sequence>MNAADVPILLDVKHLTKTFRKLRAVDDVSFSVYQGEIVGLVGPNGAGKSTIVHMLSGLITPSAGTFSLFGKSLDADREWILQRLNFTSPYVAFPARLTVRENLTVYARIYNVSNPMAKIAELLERFGISKLARKPISRLSSGEIARAGLCKAFLNDPELLLLDEPTVYLDPLIALEVRDALLDLQRSRGTSILYTSHNMAEVQRMCSRVVFLSHGRNIASGSPIEVTRAVLSERRDEPALEEVFIHIARRQRDATP</sequence>
<gene>
    <name evidence="8" type="ORF">MCOO_26600</name>
</gene>
<keyword evidence="4" id="KW-0547">Nucleotide-binding</keyword>
<evidence type="ECO:0000313" key="9">
    <source>
        <dbReference type="Proteomes" id="UP000465866"/>
    </source>
</evidence>
<dbReference type="EMBL" id="AP022569">
    <property type="protein sequence ID" value="BBX46645.1"/>
    <property type="molecule type" value="Genomic_DNA"/>
</dbReference>
<dbReference type="Gene3D" id="3.40.50.300">
    <property type="entry name" value="P-loop containing nucleotide triphosphate hydrolases"/>
    <property type="match status" value="1"/>
</dbReference>
<dbReference type="PANTHER" id="PTHR42711:SF5">
    <property type="entry name" value="ABC TRANSPORTER ATP-BINDING PROTEIN NATA"/>
    <property type="match status" value="1"/>
</dbReference>
<dbReference type="CDD" id="cd03230">
    <property type="entry name" value="ABC_DR_subfamily_A"/>
    <property type="match status" value="1"/>
</dbReference>
<dbReference type="GO" id="GO:0005524">
    <property type="term" value="F:ATP binding"/>
    <property type="evidence" value="ECO:0007669"/>
    <property type="project" value="UniProtKB-KW"/>
</dbReference>